<dbReference type="AlphaFoldDB" id="A0A8H2K771"/>
<evidence type="ECO:0000313" key="2">
    <source>
        <dbReference type="Proteomes" id="UP000316560"/>
    </source>
</evidence>
<dbReference type="Proteomes" id="UP000316560">
    <property type="component" value="Unassembled WGS sequence"/>
</dbReference>
<dbReference type="EMBL" id="VFRA01000001">
    <property type="protein sequence ID" value="TQO20103.1"/>
    <property type="molecule type" value="Genomic_DNA"/>
</dbReference>
<reference evidence="1 2" key="1">
    <citation type="submission" date="2019-06" db="EMBL/GenBank/DDBJ databases">
        <title>Sequencing the genomes of 1000 actinobacteria strains.</title>
        <authorList>
            <person name="Klenk H.-P."/>
        </authorList>
    </citation>
    <scope>NUCLEOTIDE SEQUENCE [LARGE SCALE GENOMIC DNA]</scope>
    <source>
        <strain evidence="1 2">DSM 21947</strain>
    </source>
</reference>
<evidence type="ECO:0000313" key="1">
    <source>
        <dbReference type="EMBL" id="TQO20103.1"/>
    </source>
</evidence>
<gene>
    <name evidence="1" type="ORF">FB472_1715</name>
</gene>
<proteinExistence type="predicted"/>
<keyword evidence="2" id="KW-1185">Reference proteome</keyword>
<organism evidence="1 2">
    <name type="scientific">Rhodoglobus vestalii</name>
    <dbReference type="NCBI Taxonomy" id="193384"/>
    <lineage>
        <taxon>Bacteria</taxon>
        <taxon>Bacillati</taxon>
        <taxon>Actinomycetota</taxon>
        <taxon>Actinomycetes</taxon>
        <taxon>Micrococcales</taxon>
        <taxon>Microbacteriaceae</taxon>
        <taxon>Rhodoglobus</taxon>
    </lineage>
</organism>
<accession>A0A8H2K771</accession>
<sequence>MQRALHPLTPAQPRGCLFPAGLGRRPRTFYQHRVQRTVRWITTLGEGVSVASGDGYRNCKKFCSGRRPNYDGLTAVFINCTLKKSPEVSHTQGLRDASIKLMHDAGWLGEIGPGPSYLDDGSGGPENDFTNRNTTFMSWNLMHLTSILKNAGGIPAYGNSRAGWNDGDHFGFEANPEYR</sequence>
<comment type="caution">
    <text evidence="1">The sequence shown here is derived from an EMBL/GenBank/DDBJ whole genome shotgun (WGS) entry which is preliminary data.</text>
</comment>
<name>A0A8H2K771_9MICO</name>
<evidence type="ECO:0008006" key="3">
    <source>
        <dbReference type="Google" id="ProtNLM"/>
    </source>
</evidence>
<protein>
    <recommendedName>
        <fullName evidence="3">Flavodoxin family protein</fullName>
    </recommendedName>
</protein>